<dbReference type="EMBL" id="UGTZ01000001">
    <property type="protein sequence ID" value="SUC31049.1"/>
    <property type="molecule type" value="Genomic_DNA"/>
</dbReference>
<reference evidence="1 2" key="1">
    <citation type="submission" date="2018-06" db="EMBL/GenBank/DDBJ databases">
        <authorList>
            <consortium name="Pathogen Informatics"/>
            <person name="Doyle S."/>
        </authorList>
    </citation>
    <scope>NUCLEOTIDE SEQUENCE [LARGE SCALE GENOMIC DNA]</scope>
    <source>
        <strain evidence="1 2">NCTC11801</strain>
    </source>
</reference>
<dbReference type="InterPro" id="IPR010373">
    <property type="entry name" value="DUF968"/>
</dbReference>
<evidence type="ECO:0000313" key="1">
    <source>
        <dbReference type="EMBL" id="SUC31049.1"/>
    </source>
</evidence>
<proteinExistence type="predicted"/>
<dbReference type="AlphaFoldDB" id="A0A379FQM3"/>
<dbReference type="Proteomes" id="UP000254208">
    <property type="component" value="Unassembled WGS sequence"/>
</dbReference>
<name>A0A379FQM3_PRORE</name>
<protein>
    <submittedName>
        <fullName evidence="1">Protein of uncharacterized function (DUF968)</fullName>
    </submittedName>
</protein>
<organism evidence="1 2">
    <name type="scientific">Providencia rettgeri</name>
    <dbReference type="NCBI Taxonomy" id="587"/>
    <lineage>
        <taxon>Bacteria</taxon>
        <taxon>Pseudomonadati</taxon>
        <taxon>Pseudomonadota</taxon>
        <taxon>Gammaproteobacteria</taxon>
        <taxon>Enterobacterales</taxon>
        <taxon>Morganellaceae</taxon>
        <taxon>Providencia</taxon>
    </lineage>
</organism>
<dbReference type="GeneID" id="99057771"/>
<accession>A0A379FQM3</accession>
<dbReference type="RefSeq" id="WP_109913343.1">
    <property type="nucleotide sequence ID" value="NZ_ABEXOE020000029.1"/>
</dbReference>
<gene>
    <name evidence="1" type="ORF">NCTC11801_01994</name>
</gene>
<evidence type="ECO:0000313" key="2">
    <source>
        <dbReference type="Proteomes" id="UP000254208"/>
    </source>
</evidence>
<sequence>MSYQWILTPILVPEIGAIIFKPGAHMHTFNGRMLLMTLPQELKHKASGLISLSDQYLNDIASGERVSKPVLNLTVEPEPPASLMLKPKLQRWINDNYLQWVKSQPCCVCNSIAHDAHHLIGHGQGGMGTKAHDLFTIPLCRIHHSELHKDPNEWEREHGSQLVLLFRFLDRSASLGVFG</sequence>
<dbReference type="Pfam" id="PF06147">
    <property type="entry name" value="DUF968"/>
    <property type="match status" value="1"/>
</dbReference>